<dbReference type="Pfam" id="PF06439">
    <property type="entry name" value="3keto-disac_hyd"/>
    <property type="match status" value="1"/>
</dbReference>
<accession>A0A2T6AHS0</accession>
<proteinExistence type="predicted"/>
<protein>
    <submittedName>
        <fullName evidence="2">Uncharacterized protein DUF1080</fullName>
    </submittedName>
</protein>
<comment type="caution">
    <text evidence="2">The sequence shown here is derived from an EMBL/GenBank/DDBJ whole genome shotgun (WGS) entry which is preliminary data.</text>
</comment>
<dbReference type="GO" id="GO:0016787">
    <property type="term" value="F:hydrolase activity"/>
    <property type="evidence" value="ECO:0007669"/>
    <property type="project" value="InterPro"/>
</dbReference>
<dbReference type="Gene3D" id="2.60.120.560">
    <property type="entry name" value="Exo-inulinase, domain 1"/>
    <property type="match status" value="1"/>
</dbReference>
<feature type="domain" description="3-keto-alpha-glucoside-1,2-lyase/3-keto-2-hydroxy-glucal hydratase" evidence="1">
    <location>
        <begin position="42"/>
        <end position="246"/>
    </location>
</feature>
<organism evidence="2 3">
    <name type="scientific">Christiangramia gaetbulicola</name>
    <dbReference type="NCBI Taxonomy" id="703340"/>
    <lineage>
        <taxon>Bacteria</taxon>
        <taxon>Pseudomonadati</taxon>
        <taxon>Bacteroidota</taxon>
        <taxon>Flavobacteriia</taxon>
        <taxon>Flavobacteriales</taxon>
        <taxon>Flavobacteriaceae</taxon>
        <taxon>Christiangramia</taxon>
    </lineage>
</organism>
<evidence type="ECO:0000313" key="2">
    <source>
        <dbReference type="EMBL" id="PTX43355.1"/>
    </source>
</evidence>
<evidence type="ECO:0000313" key="3">
    <source>
        <dbReference type="Proteomes" id="UP000244174"/>
    </source>
</evidence>
<name>A0A2T6AHS0_9FLAO</name>
<dbReference type="EMBL" id="QBKQ01000002">
    <property type="protein sequence ID" value="PTX43355.1"/>
    <property type="molecule type" value="Genomic_DNA"/>
</dbReference>
<gene>
    <name evidence="2" type="ORF">C8P64_1882</name>
</gene>
<sequence>MILIGCSIVLFAACKNEKKDSEETKLTESEEMQQTENMQDDEWQVLFSGNDLDSWQTYNRDSISSQWKIEDGVISFAPAEGDKRIKEYLMTKDKYESFELQIEWKISEGGNSGILWAVQEMDKYDEPYYTGPEIQILDNQKHPDAKNGLNRTAGALYDMVPPSEDVTKPAGEWNKEVIHIDHKNNKGWVKLNGVKVTEFPVHGEGWENMVKDSKFSDWEDFGTNQKGYIALQDHDDKVWFRNIKIKEL</sequence>
<keyword evidence="3" id="KW-1185">Reference proteome</keyword>
<dbReference type="Proteomes" id="UP000244174">
    <property type="component" value="Unassembled WGS sequence"/>
</dbReference>
<evidence type="ECO:0000259" key="1">
    <source>
        <dbReference type="Pfam" id="PF06439"/>
    </source>
</evidence>
<reference evidence="2 3" key="1">
    <citation type="submission" date="2018-04" db="EMBL/GenBank/DDBJ databases">
        <title>Genomic Encyclopedia of Archaeal and Bacterial Type Strains, Phase II (KMG-II): from individual species to whole genera.</title>
        <authorList>
            <person name="Goeker M."/>
        </authorList>
    </citation>
    <scope>NUCLEOTIDE SEQUENCE [LARGE SCALE GENOMIC DNA]</scope>
    <source>
        <strain evidence="2 3">DSM 23082</strain>
    </source>
</reference>
<dbReference type="AlphaFoldDB" id="A0A2T6AHS0"/>
<dbReference type="InterPro" id="IPR010496">
    <property type="entry name" value="AL/BT2_dom"/>
</dbReference>